<evidence type="ECO:0000313" key="3">
    <source>
        <dbReference type="EMBL" id="MFC5972466.1"/>
    </source>
</evidence>
<feature type="transmembrane region" description="Helical" evidence="1">
    <location>
        <begin position="12"/>
        <end position="33"/>
    </location>
</feature>
<feature type="transmembrane region" description="Helical" evidence="1">
    <location>
        <begin position="150"/>
        <end position="171"/>
    </location>
</feature>
<sequence length="220" mass="23923">MSIVSTIQEFITNPIVMGAWVVLVVASLGTLVWDLRRNNEELGSLMKYVWGFTVLYSGPIGLGVYWYSGRTQISHDSLWRRGFRSVCHCYSGCGAGEITGVVIAVGLLAMGNLWVAAVTFSLAYVFGYAMTMGPLMQEGMEFREAFVDAFYSETASIAVMEIVAISTDIWLAGEATMGEPLFWAALVVSLSVGLIAAYPVNLLLISRGVKEGMMNPAEMS</sequence>
<feature type="transmembrane region" description="Helical" evidence="1">
    <location>
        <begin position="48"/>
        <end position="68"/>
    </location>
</feature>
<accession>A0ABD5RPV7</accession>
<name>A0ABD5RPV7_9EURY</name>
<protein>
    <submittedName>
        <fullName evidence="3">DUF4396 domain-containing protein</fullName>
    </submittedName>
</protein>
<evidence type="ECO:0000256" key="1">
    <source>
        <dbReference type="SAM" id="Phobius"/>
    </source>
</evidence>
<keyword evidence="1" id="KW-1133">Transmembrane helix</keyword>
<organism evidence="3 4">
    <name type="scientific">Halomarina salina</name>
    <dbReference type="NCBI Taxonomy" id="1872699"/>
    <lineage>
        <taxon>Archaea</taxon>
        <taxon>Methanobacteriati</taxon>
        <taxon>Methanobacteriota</taxon>
        <taxon>Stenosarchaea group</taxon>
        <taxon>Halobacteria</taxon>
        <taxon>Halobacteriales</taxon>
        <taxon>Natronomonadaceae</taxon>
        <taxon>Halomarina</taxon>
    </lineage>
</organism>
<reference evidence="3 4" key="1">
    <citation type="journal article" date="2019" name="Int. J. Syst. Evol. Microbiol.">
        <title>The Global Catalogue of Microorganisms (GCM) 10K type strain sequencing project: providing services to taxonomists for standard genome sequencing and annotation.</title>
        <authorList>
            <consortium name="The Broad Institute Genomics Platform"/>
            <consortium name="The Broad Institute Genome Sequencing Center for Infectious Disease"/>
            <person name="Wu L."/>
            <person name="Ma J."/>
        </authorList>
    </citation>
    <scope>NUCLEOTIDE SEQUENCE [LARGE SCALE GENOMIC DNA]</scope>
    <source>
        <strain evidence="3 4">CGMCC 1.12543</strain>
    </source>
</reference>
<evidence type="ECO:0000259" key="2">
    <source>
        <dbReference type="Pfam" id="PF14342"/>
    </source>
</evidence>
<dbReference type="Proteomes" id="UP001596099">
    <property type="component" value="Unassembled WGS sequence"/>
</dbReference>
<dbReference type="Pfam" id="PF14342">
    <property type="entry name" value="DUF4396"/>
    <property type="match status" value="1"/>
</dbReference>
<feature type="transmembrane region" description="Helical" evidence="1">
    <location>
        <begin position="113"/>
        <end position="130"/>
    </location>
</feature>
<gene>
    <name evidence="3" type="ORF">ACFPYI_14085</name>
</gene>
<proteinExistence type="predicted"/>
<dbReference type="InterPro" id="IPR025509">
    <property type="entry name" value="DUF4396"/>
</dbReference>
<evidence type="ECO:0000313" key="4">
    <source>
        <dbReference type="Proteomes" id="UP001596099"/>
    </source>
</evidence>
<feature type="transmembrane region" description="Helical" evidence="1">
    <location>
        <begin position="89"/>
        <end position="107"/>
    </location>
</feature>
<dbReference type="EMBL" id="JBHSQH010000001">
    <property type="protein sequence ID" value="MFC5972466.1"/>
    <property type="molecule type" value="Genomic_DNA"/>
</dbReference>
<dbReference type="AlphaFoldDB" id="A0ABD5RPV7"/>
<feature type="transmembrane region" description="Helical" evidence="1">
    <location>
        <begin position="183"/>
        <end position="205"/>
    </location>
</feature>
<keyword evidence="1" id="KW-0472">Membrane</keyword>
<dbReference type="RefSeq" id="WP_368409044.1">
    <property type="nucleotide sequence ID" value="NZ_JALLGW010000001.1"/>
</dbReference>
<keyword evidence="4" id="KW-1185">Reference proteome</keyword>
<comment type="caution">
    <text evidence="3">The sequence shown here is derived from an EMBL/GenBank/DDBJ whole genome shotgun (WGS) entry which is preliminary data.</text>
</comment>
<feature type="domain" description="DUF4396" evidence="2">
    <location>
        <begin position="79"/>
        <end position="210"/>
    </location>
</feature>
<keyword evidence="1" id="KW-0812">Transmembrane</keyword>